<dbReference type="PROSITE" id="PS51007">
    <property type="entry name" value="CYTC"/>
    <property type="match status" value="1"/>
</dbReference>
<dbReference type="RefSeq" id="WP_090839790.1">
    <property type="nucleotide sequence ID" value="NZ_FORM01000005.1"/>
</dbReference>
<organism evidence="11 12">
    <name type="scientific">Olleya namhaensis</name>
    <dbReference type="NCBI Taxonomy" id="1144750"/>
    <lineage>
        <taxon>Bacteria</taxon>
        <taxon>Pseudomonadati</taxon>
        <taxon>Bacteroidota</taxon>
        <taxon>Flavobacteriia</taxon>
        <taxon>Flavobacteriales</taxon>
        <taxon>Flavobacteriaceae</taxon>
    </lineage>
</organism>
<keyword evidence="3 9" id="KW-0479">Metal-binding</keyword>
<dbReference type="GO" id="GO:0046872">
    <property type="term" value="F:metal ion binding"/>
    <property type="evidence" value="ECO:0007669"/>
    <property type="project" value="UniProtKB-KW"/>
</dbReference>
<dbReference type="PANTHER" id="PTHR30600">
    <property type="entry name" value="CYTOCHROME C PEROXIDASE-RELATED"/>
    <property type="match status" value="1"/>
</dbReference>
<dbReference type="STRING" id="1144750.SAMN05443431_105141"/>
<dbReference type="GO" id="GO:0042597">
    <property type="term" value="C:periplasmic space"/>
    <property type="evidence" value="ECO:0007669"/>
    <property type="project" value="UniProtKB-SubCell"/>
</dbReference>
<keyword evidence="2 8" id="KW-0349">Heme</keyword>
<evidence type="ECO:0000256" key="8">
    <source>
        <dbReference type="PIRSR" id="PIRSR000294-1"/>
    </source>
</evidence>
<keyword evidence="7 9" id="KW-0408">Iron</keyword>
<accession>A0A1I3PJJ9</accession>
<dbReference type="GO" id="GO:0004130">
    <property type="term" value="F:cytochrome-c peroxidase activity"/>
    <property type="evidence" value="ECO:0007669"/>
    <property type="project" value="TreeGrafter"/>
</dbReference>
<dbReference type="InterPro" id="IPR004852">
    <property type="entry name" value="Di-haem_cyt_c_peroxidsae"/>
</dbReference>
<evidence type="ECO:0000256" key="1">
    <source>
        <dbReference type="ARBA" id="ARBA00004418"/>
    </source>
</evidence>
<keyword evidence="5" id="KW-0574">Periplasm</keyword>
<name>A0A1I3PJJ9_9FLAO</name>
<comment type="subcellular location">
    <subcellularLocation>
        <location evidence="1">Periplasm</location>
    </subcellularLocation>
</comment>
<dbReference type="Pfam" id="PF03150">
    <property type="entry name" value="CCP_MauG"/>
    <property type="match status" value="1"/>
</dbReference>
<dbReference type="InterPro" id="IPR051395">
    <property type="entry name" value="Cytochrome_c_Peroxidase/MauG"/>
</dbReference>
<dbReference type="SUPFAM" id="SSF46626">
    <property type="entry name" value="Cytochrome c"/>
    <property type="match status" value="2"/>
</dbReference>
<keyword evidence="11" id="KW-0575">Peroxidase</keyword>
<feature type="binding site" description="axial binding residue" evidence="9">
    <location>
        <position position="225"/>
    </location>
    <ligand>
        <name>heme c</name>
        <dbReference type="ChEBI" id="CHEBI:61717"/>
        <label>2</label>
    </ligand>
    <ligandPart>
        <name>Fe</name>
        <dbReference type="ChEBI" id="CHEBI:18248"/>
    </ligandPart>
</feature>
<evidence type="ECO:0000256" key="3">
    <source>
        <dbReference type="ARBA" id="ARBA00022723"/>
    </source>
</evidence>
<feature type="binding site" description="covalent" evidence="8">
    <location>
        <position position="76"/>
    </location>
    <ligand>
        <name>heme c</name>
        <dbReference type="ChEBI" id="CHEBI:61717"/>
        <label>1</label>
    </ligand>
</feature>
<evidence type="ECO:0000256" key="7">
    <source>
        <dbReference type="ARBA" id="ARBA00023004"/>
    </source>
</evidence>
<dbReference type="InterPro" id="IPR026259">
    <property type="entry name" value="MauG/Cytc_peroxidase"/>
</dbReference>
<dbReference type="Proteomes" id="UP000199559">
    <property type="component" value="Unassembled WGS sequence"/>
</dbReference>
<feature type="domain" description="Cytochrome c" evidence="10">
    <location>
        <begin position="208"/>
        <end position="335"/>
    </location>
</feature>
<dbReference type="GO" id="GO:0009055">
    <property type="term" value="F:electron transfer activity"/>
    <property type="evidence" value="ECO:0007669"/>
    <property type="project" value="InterPro"/>
</dbReference>
<evidence type="ECO:0000256" key="2">
    <source>
        <dbReference type="ARBA" id="ARBA00022617"/>
    </source>
</evidence>
<evidence type="ECO:0000259" key="10">
    <source>
        <dbReference type="PROSITE" id="PS51007"/>
    </source>
</evidence>
<keyword evidence="6" id="KW-0560">Oxidoreductase</keyword>
<sequence>MKKLSLIILGLVSFFSCSKSTEQEDYVPIPLQMELPSNFPDIAYNLDNNPITEAGFELGKKLFYEGKLSSNGAIACAFCHEQAFAFTHHGHTLSHGVNGGIGFRNAQPIQNLAYQTSFMWDGSASHLDLQPIIPLTSELEMGETLSNVISKLQAESYYQEQFDKAFDDGEVSSENMLKALSQFMLMMVSSNSKYDKYVRNEDNVTLTTIELDGLNTFQNKCAGCHASDLFTDQSFRNNGLPVNPQLDDKGRYNILEDPNDLYKFKVPSLRNIEVTYPYMHDGRFSTLEVVLDFYDANAVDNGNVDPLLLRPDGSYGITLTDYEKESLIAFLKTLTDTQFLEDERFAEY</sequence>
<dbReference type="PIRSF" id="PIRSF000294">
    <property type="entry name" value="Cytochrome-c_peroxidase"/>
    <property type="match status" value="1"/>
</dbReference>
<evidence type="ECO:0000256" key="6">
    <source>
        <dbReference type="ARBA" id="ARBA00023002"/>
    </source>
</evidence>
<reference evidence="12" key="1">
    <citation type="submission" date="2016-10" db="EMBL/GenBank/DDBJ databases">
        <authorList>
            <person name="Varghese N."/>
            <person name="Submissions S."/>
        </authorList>
    </citation>
    <scope>NUCLEOTIDE SEQUENCE [LARGE SCALE GENOMIC DNA]</scope>
    <source>
        <strain evidence="12">DSM 28881</strain>
    </source>
</reference>
<keyword evidence="12" id="KW-1185">Reference proteome</keyword>
<feature type="binding site" description="covalent" evidence="8">
    <location>
        <position position="224"/>
    </location>
    <ligand>
        <name>heme c</name>
        <dbReference type="ChEBI" id="CHEBI:61717"/>
        <label>2</label>
    </ligand>
</feature>
<keyword evidence="4" id="KW-0732">Signal</keyword>
<evidence type="ECO:0000256" key="9">
    <source>
        <dbReference type="PIRSR" id="PIRSR000294-2"/>
    </source>
</evidence>
<feature type="binding site" description="axial binding residue" evidence="9">
    <location>
        <position position="80"/>
    </location>
    <ligand>
        <name>heme c</name>
        <dbReference type="ChEBI" id="CHEBI:61717"/>
        <label>1</label>
    </ligand>
    <ligandPart>
        <name>Fe</name>
        <dbReference type="ChEBI" id="CHEBI:18248"/>
    </ligandPart>
</feature>
<dbReference type="AlphaFoldDB" id="A0A1I3PJJ9"/>
<evidence type="ECO:0000256" key="4">
    <source>
        <dbReference type="ARBA" id="ARBA00022729"/>
    </source>
</evidence>
<feature type="binding site" description="covalent" evidence="8">
    <location>
        <position position="79"/>
    </location>
    <ligand>
        <name>heme c</name>
        <dbReference type="ChEBI" id="CHEBI:61717"/>
        <label>1</label>
    </ligand>
</feature>
<dbReference type="GO" id="GO:0020037">
    <property type="term" value="F:heme binding"/>
    <property type="evidence" value="ECO:0007669"/>
    <property type="project" value="InterPro"/>
</dbReference>
<comment type="PTM">
    <text evidence="8">Binds 2 heme groups per subunit.</text>
</comment>
<evidence type="ECO:0000313" key="12">
    <source>
        <dbReference type="Proteomes" id="UP000199559"/>
    </source>
</evidence>
<protein>
    <submittedName>
        <fullName evidence="11">Cytochrome c peroxidase</fullName>
    </submittedName>
</protein>
<dbReference type="InterPro" id="IPR009056">
    <property type="entry name" value="Cyt_c-like_dom"/>
</dbReference>
<gene>
    <name evidence="11" type="ORF">SAMN05443431_105141</name>
</gene>
<evidence type="ECO:0000313" key="11">
    <source>
        <dbReference type="EMBL" id="SFJ21499.1"/>
    </source>
</evidence>
<evidence type="ECO:0000256" key="5">
    <source>
        <dbReference type="ARBA" id="ARBA00022764"/>
    </source>
</evidence>
<dbReference type="Gene3D" id="1.10.760.10">
    <property type="entry name" value="Cytochrome c-like domain"/>
    <property type="match status" value="2"/>
</dbReference>
<comment type="cofactor">
    <cofactor evidence="8">
        <name>heme</name>
        <dbReference type="ChEBI" id="CHEBI:30413"/>
    </cofactor>
    <text evidence="8">Binds 2 heme groups.</text>
</comment>
<dbReference type="InterPro" id="IPR036909">
    <property type="entry name" value="Cyt_c-like_dom_sf"/>
</dbReference>
<feature type="binding site" description="covalent" evidence="8">
    <location>
        <position position="221"/>
    </location>
    <ligand>
        <name>heme c</name>
        <dbReference type="ChEBI" id="CHEBI:61717"/>
        <label>2</label>
    </ligand>
</feature>
<dbReference type="EMBL" id="FORM01000005">
    <property type="protein sequence ID" value="SFJ21499.1"/>
    <property type="molecule type" value="Genomic_DNA"/>
</dbReference>
<dbReference type="PROSITE" id="PS51257">
    <property type="entry name" value="PROKAR_LIPOPROTEIN"/>
    <property type="match status" value="1"/>
</dbReference>
<proteinExistence type="predicted"/>